<dbReference type="EMBL" id="JABSNO010000017">
    <property type="protein sequence ID" value="NRS93174.1"/>
    <property type="molecule type" value="Genomic_DNA"/>
</dbReference>
<protein>
    <submittedName>
        <fullName evidence="2">Iap family predicted aminopeptidase</fullName>
    </submittedName>
</protein>
<reference evidence="2" key="1">
    <citation type="submission" date="2020-05" db="EMBL/GenBank/DDBJ databases">
        <title>Genomic Encyclopedia of Type Strains, Phase IV (KMG-V): Genome sequencing to study the core and pangenomes of soil and plant-associated prokaryotes.</title>
        <authorList>
            <person name="Whitman W."/>
        </authorList>
    </citation>
    <scope>NUCLEOTIDE SEQUENCE</scope>
    <source>
        <strain evidence="2">16F</strain>
    </source>
</reference>
<keyword evidence="2" id="KW-0378">Hydrolase</keyword>
<sequence>MKKLILTIFLATISFANAQVIIGDAVGTATVKTSVLLEFAAGQNKGIILPYVRVLPVAPTEGTILLDASNPNAARMKYYNGTWKDLSGQDADVTAALADQPISITETGKSIIGATTSTADGVLVLESATKAMVLPTVSNVQDVPNPSPGMMVYINRLGGKRLAVFNGAKWSYWAP</sequence>
<comment type="caution">
    <text evidence="2">The sequence shown here is derived from an EMBL/GenBank/DDBJ whole genome shotgun (WGS) entry which is preliminary data.</text>
</comment>
<dbReference type="GO" id="GO:0004177">
    <property type="term" value="F:aminopeptidase activity"/>
    <property type="evidence" value="ECO:0007669"/>
    <property type="project" value="UniProtKB-KW"/>
</dbReference>
<dbReference type="Proteomes" id="UP000610746">
    <property type="component" value="Unassembled WGS sequence"/>
</dbReference>
<accession>A0A8J8G8B3</accession>
<evidence type="ECO:0000313" key="3">
    <source>
        <dbReference type="Proteomes" id="UP000610746"/>
    </source>
</evidence>
<proteinExistence type="predicted"/>
<feature type="chain" id="PRO_5035187666" evidence="1">
    <location>
        <begin position="19"/>
        <end position="175"/>
    </location>
</feature>
<evidence type="ECO:0000313" key="2">
    <source>
        <dbReference type="EMBL" id="NRS93174.1"/>
    </source>
</evidence>
<dbReference type="RefSeq" id="WP_173779751.1">
    <property type="nucleotide sequence ID" value="NZ_JABSNO010000017.1"/>
</dbReference>
<name>A0A8J8G8B3_9FLAO</name>
<keyword evidence="2" id="KW-0645">Protease</keyword>
<feature type="signal peptide" evidence="1">
    <location>
        <begin position="1"/>
        <end position="18"/>
    </location>
</feature>
<keyword evidence="3" id="KW-1185">Reference proteome</keyword>
<dbReference type="AlphaFoldDB" id="A0A8J8G8B3"/>
<evidence type="ECO:0000256" key="1">
    <source>
        <dbReference type="SAM" id="SignalP"/>
    </source>
</evidence>
<organism evidence="2 3">
    <name type="scientific">Frigoriflavimonas asaccharolytica</name>
    <dbReference type="NCBI Taxonomy" id="2735899"/>
    <lineage>
        <taxon>Bacteria</taxon>
        <taxon>Pseudomonadati</taxon>
        <taxon>Bacteroidota</taxon>
        <taxon>Flavobacteriia</taxon>
        <taxon>Flavobacteriales</taxon>
        <taxon>Weeksellaceae</taxon>
        <taxon>Frigoriflavimonas</taxon>
    </lineage>
</organism>
<keyword evidence="1" id="KW-0732">Signal</keyword>
<keyword evidence="2" id="KW-0031">Aminopeptidase</keyword>
<gene>
    <name evidence="2" type="ORF">HNQ03_002261</name>
</gene>